<dbReference type="OrthoDB" id="311592at2"/>
<name>A0A178IGK3_9BACT</name>
<dbReference type="InterPro" id="IPR052016">
    <property type="entry name" value="Bact_Sigma-Reg"/>
</dbReference>
<dbReference type="GO" id="GO:0016791">
    <property type="term" value="F:phosphatase activity"/>
    <property type="evidence" value="ECO:0007669"/>
    <property type="project" value="TreeGrafter"/>
</dbReference>
<dbReference type="Pfam" id="PF01590">
    <property type="entry name" value="GAF"/>
    <property type="match status" value="1"/>
</dbReference>
<dbReference type="InterPro" id="IPR029016">
    <property type="entry name" value="GAF-like_dom_sf"/>
</dbReference>
<comment type="caution">
    <text evidence="4">The sequence shown here is derived from an EMBL/GenBank/DDBJ whole genome shotgun (WGS) entry which is preliminary data.</text>
</comment>
<keyword evidence="1" id="KW-0378">Hydrolase</keyword>
<evidence type="ECO:0000256" key="1">
    <source>
        <dbReference type="ARBA" id="ARBA00022801"/>
    </source>
</evidence>
<dbReference type="InterPro" id="IPR036457">
    <property type="entry name" value="PPM-type-like_dom_sf"/>
</dbReference>
<dbReference type="AlphaFoldDB" id="A0A178IGK3"/>
<proteinExistence type="predicted"/>
<keyword evidence="5" id="KW-1185">Reference proteome</keyword>
<dbReference type="RefSeq" id="WP_068771606.1">
    <property type="nucleotide sequence ID" value="NZ_CP109796.1"/>
</dbReference>
<feature type="domain" description="GAF" evidence="2">
    <location>
        <begin position="59"/>
        <end position="226"/>
    </location>
</feature>
<dbReference type="InterPro" id="IPR001932">
    <property type="entry name" value="PPM-type_phosphatase-like_dom"/>
</dbReference>
<dbReference type="Proteomes" id="UP000078486">
    <property type="component" value="Unassembled WGS sequence"/>
</dbReference>
<gene>
    <name evidence="4" type="ORF">AW736_17755</name>
</gene>
<dbReference type="SUPFAM" id="SSF55781">
    <property type="entry name" value="GAF domain-like"/>
    <property type="match status" value="1"/>
</dbReference>
<dbReference type="Gene3D" id="3.60.40.10">
    <property type="entry name" value="PPM-type phosphatase domain"/>
    <property type="match status" value="1"/>
</dbReference>
<protein>
    <submittedName>
        <fullName evidence="4">Protein serine phosphatase</fullName>
    </submittedName>
</protein>
<evidence type="ECO:0000313" key="5">
    <source>
        <dbReference type="Proteomes" id="UP000078486"/>
    </source>
</evidence>
<dbReference type="PANTHER" id="PTHR43156">
    <property type="entry name" value="STAGE II SPORULATION PROTEIN E-RELATED"/>
    <property type="match status" value="1"/>
</dbReference>
<sequence>MWFFLTGLILGVTGMALLYYRARRELVRVDEEKQVVTQETQIVVDFMHHMAEAMAETPRREDLHQRIVHASILCTGALSACIFERGPDDSMRGVALEGLFPPHRPLPEYLKHSNLSRAKFIEAVLKSEVFPVGEGVVGAVAATGRGEFIPDAKADPRVVAHDDPALEVKSLIAVPLTFTGRFFGVLAVANPADNLPFTETDFSLVQSLAEQAALALHNTEFLNFQLEKKQLDLDLTLASSIQQMLLPRAMPRMPGIDIDTRYSPAQKVGGDFFDLFVLSETRLGIAVGDVSGKGVAASLLMAICRTNLRQIAPRFDSPARILAELNRTIGDDIRQGLYITVVFAIVDIEYNEVTIARAGHELPYCAQVDRLTGTFQGGFIGSEGMAVGMVDDELFNATIADRHDPFRRGELLMLYTDGITEAVSPDGAEFSSGRLAAEIQSVHQRGAREINAHIMESVARFAEGAPQRDDCTLVTVKRL</sequence>
<dbReference type="STRING" id="1184151.AW736_17755"/>
<dbReference type="EMBL" id="LRRQ01000119">
    <property type="protein sequence ID" value="OAM88858.1"/>
    <property type="molecule type" value="Genomic_DNA"/>
</dbReference>
<feature type="domain" description="PPM-type phosphatase" evidence="3">
    <location>
        <begin position="253"/>
        <end position="478"/>
    </location>
</feature>
<dbReference type="Gene3D" id="3.30.450.40">
    <property type="match status" value="1"/>
</dbReference>
<evidence type="ECO:0000259" key="2">
    <source>
        <dbReference type="SMART" id="SM00065"/>
    </source>
</evidence>
<organism evidence="4 5">
    <name type="scientific">Termitidicoccus mucosus</name>
    <dbReference type="NCBI Taxonomy" id="1184151"/>
    <lineage>
        <taxon>Bacteria</taxon>
        <taxon>Pseudomonadati</taxon>
        <taxon>Verrucomicrobiota</taxon>
        <taxon>Opitutia</taxon>
        <taxon>Opitutales</taxon>
        <taxon>Opitutaceae</taxon>
        <taxon>Termitidicoccus</taxon>
    </lineage>
</organism>
<dbReference type="PANTHER" id="PTHR43156:SF2">
    <property type="entry name" value="STAGE II SPORULATION PROTEIN E"/>
    <property type="match status" value="1"/>
</dbReference>
<dbReference type="Pfam" id="PF07228">
    <property type="entry name" value="SpoIIE"/>
    <property type="match status" value="1"/>
</dbReference>
<evidence type="ECO:0000259" key="3">
    <source>
        <dbReference type="SMART" id="SM00331"/>
    </source>
</evidence>
<evidence type="ECO:0000313" key="4">
    <source>
        <dbReference type="EMBL" id="OAM88858.1"/>
    </source>
</evidence>
<dbReference type="SMART" id="SM00331">
    <property type="entry name" value="PP2C_SIG"/>
    <property type="match status" value="1"/>
</dbReference>
<dbReference type="SMART" id="SM00065">
    <property type="entry name" value="GAF"/>
    <property type="match status" value="1"/>
</dbReference>
<accession>A0A178IGK3</accession>
<reference evidence="4 5" key="1">
    <citation type="submission" date="2016-01" db="EMBL/GenBank/DDBJ databases">
        <title>High potential of lignocellulose degradation of a new Verrucomicrobia species.</title>
        <authorList>
            <person name="Wang Y."/>
            <person name="Shi Y."/>
            <person name="Qiu Z."/>
            <person name="Liu S."/>
            <person name="Yang H."/>
        </authorList>
    </citation>
    <scope>NUCLEOTIDE SEQUENCE [LARGE SCALE GENOMIC DNA]</scope>
    <source>
        <strain evidence="4 5">TSB47</strain>
    </source>
</reference>
<dbReference type="InterPro" id="IPR003018">
    <property type="entry name" value="GAF"/>
</dbReference>